<reference evidence="3 4" key="1">
    <citation type="submission" date="2019-02" db="EMBL/GenBank/DDBJ databases">
        <title>Genomic Encyclopedia of Type Strains, Phase IV (KMG-IV): sequencing the most valuable type-strain genomes for metagenomic binning, comparative biology and taxonomic classification.</title>
        <authorList>
            <person name="Goeker M."/>
        </authorList>
    </citation>
    <scope>NUCLEOTIDE SEQUENCE [LARGE SCALE GENOMIC DNA]</scope>
    <source>
        <strain evidence="3 4">K24</strain>
    </source>
</reference>
<evidence type="ECO:0000313" key="4">
    <source>
        <dbReference type="Proteomes" id="UP000292445"/>
    </source>
</evidence>
<dbReference type="SUPFAM" id="SSF81383">
    <property type="entry name" value="F-box domain"/>
    <property type="match status" value="1"/>
</dbReference>
<proteinExistence type="predicted"/>
<dbReference type="Proteomes" id="UP000292445">
    <property type="component" value="Unassembled WGS sequence"/>
</dbReference>
<comment type="caution">
    <text evidence="3">The sequence shown here is derived from an EMBL/GenBank/DDBJ whole genome shotgun (WGS) entry which is preliminary data.</text>
</comment>
<dbReference type="InterPro" id="IPR001810">
    <property type="entry name" value="F-box_dom"/>
</dbReference>
<accession>A0A4Q7NDV2</accession>
<evidence type="ECO:0000313" key="3">
    <source>
        <dbReference type="EMBL" id="RZS81271.1"/>
    </source>
</evidence>
<feature type="domain" description="F-box" evidence="2">
    <location>
        <begin position="68"/>
        <end position="114"/>
    </location>
</feature>
<dbReference type="AlphaFoldDB" id="A0A4Q7NDV2"/>
<evidence type="ECO:0000259" key="2">
    <source>
        <dbReference type="PROSITE" id="PS50181"/>
    </source>
</evidence>
<protein>
    <recommendedName>
        <fullName evidence="2">F-box domain-containing protein</fullName>
    </recommendedName>
</protein>
<feature type="region of interest" description="Disordered" evidence="1">
    <location>
        <begin position="1"/>
        <end position="72"/>
    </location>
</feature>
<feature type="compositionally biased region" description="Polar residues" evidence="1">
    <location>
        <begin position="1"/>
        <end position="22"/>
    </location>
</feature>
<dbReference type="OrthoDB" id="9973721at2"/>
<dbReference type="RefSeq" id="WP_130358925.1">
    <property type="nucleotide sequence ID" value="NZ_SGXC01000002.1"/>
</dbReference>
<keyword evidence="4" id="KW-1185">Reference proteome</keyword>
<dbReference type="PROSITE" id="PS50181">
    <property type="entry name" value="FBOX"/>
    <property type="match status" value="1"/>
</dbReference>
<organism evidence="3 4">
    <name type="scientific">Pigmentiphaga kullae</name>
    <dbReference type="NCBI Taxonomy" id="151784"/>
    <lineage>
        <taxon>Bacteria</taxon>
        <taxon>Pseudomonadati</taxon>
        <taxon>Pseudomonadota</taxon>
        <taxon>Betaproteobacteria</taxon>
        <taxon>Burkholderiales</taxon>
        <taxon>Alcaligenaceae</taxon>
        <taxon>Pigmentiphaga</taxon>
    </lineage>
</organism>
<dbReference type="InterPro" id="IPR036047">
    <property type="entry name" value="F-box-like_dom_sf"/>
</dbReference>
<name>A0A4Q7NDV2_9BURK</name>
<dbReference type="EMBL" id="SGXC01000002">
    <property type="protein sequence ID" value="RZS81271.1"/>
    <property type="molecule type" value="Genomic_DNA"/>
</dbReference>
<gene>
    <name evidence="3" type="ORF">EV675_3894</name>
</gene>
<sequence>MDSINGRLSSLFSLARNTVQGTDQRDGSPPSDAGSRPHSPRDPSEPPPIHQTGRRRPAALAQPSSESPSPFTRLPLEMQQAALPYLDPESTIKLAQSSRQMKDMVYRHPHALRIARLLSAPPSKWSEPAYSTELRDCAEHLSAEQFRTLALRGLPPRDHPRGWLLGPLLSGRTRRDAEWVAQTMDSTSRPSTTRHARPDDPVQNIMRLGRMHAMLISGAEDPFPPGRAADEQRNRRHRGHTLLTILDGIGKPKNQDVYEPFLERCARPSLYAIDPIDLEALLSRIRAMLPA</sequence>
<evidence type="ECO:0000256" key="1">
    <source>
        <dbReference type="SAM" id="MobiDB-lite"/>
    </source>
</evidence>